<sequence>MRQYKYQFFAVLLLAFWLLHPVTTVANQVEPAPKILSVTTRVNSKPAPIINHWVTLEKGGGKLEIQVEADNTEQVLFWIIPTGSQTWKYRRLIGVDSDGRDGFTLEWKYQDRIYQDHIKIEALGPDGETSFLFNVRTPR</sequence>
<dbReference type="Proteomes" id="UP000197781">
    <property type="component" value="Chromosome"/>
</dbReference>
<gene>
    <name evidence="2" type="ORF">BP422_13835</name>
</gene>
<protein>
    <submittedName>
        <fullName evidence="2">Uncharacterized protein</fullName>
    </submittedName>
</protein>
<reference evidence="2 3" key="1">
    <citation type="submission" date="2016-11" db="EMBL/GenBank/DDBJ databases">
        <authorList>
            <person name="Jaros S."/>
            <person name="Januszkiewicz K."/>
            <person name="Wedrychowicz H."/>
        </authorList>
    </citation>
    <scope>NUCLEOTIDE SEQUENCE [LARGE SCALE GENOMIC DNA]</scope>
    <source>
        <strain evidence="2 3">NF2</strain>
    </source>
</reference>
<accession>A0A220MHK5</accession>
<dbReference type="EMBL" id="CP018145">
    <property type="protein sequence ID" value="ASJ54544.1"/>
    <property type="molecule type" value="Genomic_DNA"/>
</dbReference>
<dbReference type="KEGG" id="bfm:BP422_13835"/>
<evidence type="ECO:0000256" key="1">
    <source>
        <dbReference type="SAM" id="SignalP"/>
    </source>
</evidence>
<name>A0A220MHK5_9BACL</name>
<dbReference type="RefSeq" id="WP_088908283.1">
    <property type="nucleotide sequence ID" value="NZ_CP018145.1"/>
</dbReference>
<keyword evidence="1" id="KW-0732">Signal</keyword>
<evidence type="ECO:0000313" key="2">
    <source>
        <dbReference type="EMBL" id="ASJ54544.1"/>
    </source>
</evidence>
<feature type="chain" id="PRO_5012420060" evidence="1">
    <location>
        <begin position="27"/>
        <end position="139"/>
    </location>
</feature>
<evidence type="ECO:0000313" key="3">
    <source>
        <dbReference type="Proteomes" id="UP000197781"/>
    </source>
</evidence>
<proteinExistence type="predicted"/>
<feature type="signal peptide" evidence="1">
    <location>
        <begin position="1"/>
        <end position="26"/>
    </location>
</feature>
<dbReference type="AlphaFoldDB" id="A0A220MHK5"/>
<organism evidence="2 3">
    <name type="scientific">Brevibacillus formosus</name>
    <dbReference type="NCBI Taxonomy" id="54913"/>
    <lineage>
        <taxon>Bacteria</taxon>
        <taxon>Bacillati</taxon>
        <taxon>Bacillota</taxon>
        <taxon>Bacilli</taxon>
        <taxon>Bacillales</taxon>
        <taxon>Paenibacillaceae</taxon>
        <taxon>Brevibacillus</taxon>
    </lineage>
</organism>